<dbReference type="NCBIfam" id="TIGR01733">
    <property type="entry name" value="AA-adenyl-dom"/>
    <property type="match status" value="1"/>
</dbReference>
<evidence type="ECO:0000313" key="6">
    <source>
        <dbReference type="Proteomes" id="UP000093053"/>
    </source>
</evidence>
<dbReference type="SUPFAM" id="SSF56801">
    <property type="entry name" value="Acetyl-CoA synthetase-like"/>
    <property type="match status" value="1"/>
</dbReference>
<organism evidence="5 6">
    <name type="scientific">Lentzea guizhouensis</name>
    <dbReference type="NCBI Taxonomy" id="1586287"/>
    <lineage>
        <taxon>Bacteria</taxon>
        <taxon>Bacillati</taxon>
        <taxon>Actinomycetota</taxon>
        <taxon>Actinomycetes</taxon>
        <taxon>Pseudonocardiales</taxon>
        <taxon>Pseudonocardiaceae</taxon>
        <taxon>Lentzea</taxon>
    </lineage>
</organism>
<dbReference type="InterPro" id="IPR020806">
    <property type="entry name" value="PKS_PP-bd"/>
</dbReference>
<dbReference type="PROSITE" id="PS50075">
    <property type="entry name" value="CARRIER"/>
    <property type="match status" value="1"/>
</dbReference>
<dbReference type="Gene3D" id="3.30.300.30">
    <property type="match status" value="1"/>
</dbReference>
<dbReference type="InterPro" id="IPR009081">
    <property type="entry name" value="PP-bd_ACP"/>
</dbReference>
<dbReference type="Proteomes" id="UP000093053">
    <property type="component" value="Chromosome"/>
</dbReference>
<keyword evidence="3" id="KW-0597">Phosphoprotein</keyword>
<comment type="cofactor">
    <cofactor evidence="1">
        <name>pantetheine 4'-phosphate</name>
        <dbReference type="ChEBI" id="CHEBI:47942"/>
    </cofactor>
</comment>
<evidence type="ECO:0000256" key="2">
    <source>
        <dbReference type="ARBA" id="ARBA00022450"/>
    </source>
</evidence>
<dbReference type="InterPro" id="IPR036736">
    <property type="entry name" value="ACP-like_sf"/>
</dbReference>
<protein>
    <recommendedName>
        <fullName evidence="4">Carrier domain-containing protein</fullName>
    </recommendedName>
</protein>
<keyword evidence="2" id="KW-0596">Phosphopantetheine</keyword>
<gene>
    <name evidence="5" type="ORF">BBK82_40045</name>
</gene>
<dbReference type="GO" id="GO:0005737">
    <property type="term" value="C:cytoplasm"/>
    <property type="evidence" value="ECO:0007669"/>
    <property type="project" value="TreeGrafter"/>
</dbReference>
<dbReference type="SMART" id="SM00823">
    <property type="entry name" value="PKS_PP"/>
    <property type="match status" value="1"/>
</dbReference>
<dbReference type="Pfam" id="PF00501">
    <property type="entry name" value="AMP-binding"/>
    <property type="match status" value="1"/>
</dbReference>
<dbReference type="EMBL" id="CP016793">
    <property type="protein sequence ID" value="ANZ41248.1"/>
    <property type="molecule type" value="Genomic_DNA"/>
</dbReference>
<dbReference type="GO" id="GO:0044550">
    <property type="term" value="P:secondary metabolite biosynthetic process"/>
    <property type="evidence" value="ECO:0007669"/>
    <property type="project" value="TreeGrafter"/>
</dbReference>
<dbReference type="STRING" id="1586287.BBK82_40045"/>
<dbReference type="Pfam" id="PF13193">
    <property type="entry name" value="AMP-binding_C"/>
    <property type="match status" value="1"/>
</dbReference>
<evidence type="ECO:0000256" key="1">
    <source>
        <dbReference type="ARBA" id="ARBA00001957"/>
    </source>
</evidence>
<dbReference type="AlphaFoldDB" id="A0A1B2HU77"/>
<dbReference type="InterPro" id="IPR045851">
    <property type="entry name" value="AMP-bd_C_sf"/>
</dbReference>
<dbReference type="InterPro" id="IPR042099">
    <property type="entry name" value="ANL_N_sf"/>
</dbReference>
<dbReference type="InterPro" id="IPR025110">
    <property type="entry name" value="AMP-bd_C"/>
</dbReference>
<accession>A0A1B2HU77</accession>
<dbReference type="GO" id="GO:0031177">
    <property type="term" value="F:phosphopantetheine binding"/>
    <property type="evidence" value="ECO:0007669"/>
    <property type="project" value="InterPro"/>
</dbReference>
<dbReference type="KEGG" id="led:BBK82_40045"/>
<dbReference type="FunFam" id="1.10.1200.10:FF:000005">
    <property type="entry name" value="Nonribosomal peptide synthetase 1"/>
    <property type="match status" value="1"/>
</dbReference>
<dbReference type="PROSITE" id="PS00455">
    <property type="entry name" value="AMP_BINDING"/>
    <property type="match status" value="1"/>
</dbReference>
<reference evidence="5 6" key="1">
    <citation type="submission" date="2016-07" db="EMBL/GenBank/DDBJ databases">
        <title>Complete genome sequence of the Lentzea guizhouensis DHS C013.</title>
        <authorList>
            <person name="Cao C."/>
        </authorList>
    </citation>
    <scope>NUCLEOTIDE SEQUENCE [LARGE SCALE GENOMIC DNA]</scope>
    <source>
        <strain evidence="5 6">DHS C013</strain>
    </source>
</reference>
<dbReference type="Pfam" id="PF00550">
    <property type="entry name" value="PP-binding"/>
    <property type="match status" value="1"/>
</dbReference>
<sequence>MDSTLTLPELFAASRARHGDRPAVSDDDTTLTYADLDERSDVLANLLAGKGVQPGDNVGVLLDRGVPVVVAMLAVAKAGGAYLSIDANYPAQRRDVMLRDGEVRLVITRPGVKLPQDVEAVEWTPDRTGEATPVAARPIPEDPACVLYTSGSTGEPKGIVFEHRNIAALAVNPSLPKLTHEDKVGQISSVSFDGITLEVWSALAVGAEVVVLPRMGSLLPTDLQRELKRRKVSMMLVPATVLNEVCRVDRNTFASLKHLCSGGDVILPATCRAILGGKFKGDFYNLYGPSEITTAATAFQITEVPDDTGAIPIGTAIDGYETYVVDENMQPVPRGEAGELLVGGIGVARGYLGPASLTADRFVPSPFGAPGTRVYTTGDRVRENEQGQLEFLGRLDGQFKIRGHRVEPAEVEQGIFAHPQVRQAAVLVEEFDGDRRLAAFVVPASDDLSTVELKEFVTTKLPPHMVPASFTVIQQMPLTSNGKRDRDALAELRSRAVQRIARRVEPETDTERWLVALWERLLNIEDVGAEDDFFELGGHSLLAFRARSAIAREFGIKVDAGLLFEHSTLRGLARVIEESK</sequence>
<name>A0A1B2HU77_9PSEU</name>
<dbReference type="Gene3D" id="3.40.50.12780">
    <property type="entry name" value="N-terminal domain of ligase-like"/>
    <property type="match status" value="1"/>
</dbReference>
<dbReference type="InterPro" id="IPR010071">
    <property type="entry name" value="AA_adenyl_dom"/>
</dbReference>
<dbReference type="SUPFAM" id="SSF47336">
    <property type="entry name" value="ACP-like"/>
    <property type="match status" value="1"/>
</dbReference>
<dbReference type="InterPro" id="IPR020845">
    <property type="entry name" value="AMP-binding_CS"/>
</dbReference>
<evidence type="ECO:0000259" key="4">
    <source>
        <dbReference type="PROSITE" id="PS50075"/>
    </source>
</evidence>
<dbReference type="GO" id="GO:0043041">
    <property type="term" value="P:amino acid activation for nonribosomal peptide biosynthetic process"/>
    <property type="evidence" value="ECO:0007669"/>
    <property type="project" value="TreeGrafter"/>
</dbReference>
<dbReference type="PANTHER" id="PTHR45527">
    <property type="entry name" value="NONRIBOSOMAL PEPTIDE SYNTHETASE"/>
    <property type="match status" value="1"/>
</dbReference>
<keyword evidence="6" id="KW-1185">Reference proteome</keyword>
<proteinExistence type="predicted"/>
<dbReference type="PANTHER" id="PTHR45527:SF1">
    <property type="entry name" value="FATTY ACID SYNTHASE"/>
    <property type="match status" value="1"/>
</dbReference>
<dbReference type="InterPro" id="IPR000873">
    <property type="entry name" value="AMP-dep_synth/lig_dom"/>
</dbReference>
<dbReference type="RefSeq" id="WP_065919585.1">
    <property type="nucleotide sequence ID" value="NZ_CP016793.1"/>
</dbReference>
<dbReference type="CDD" id="cd05930">
    <property type="entry name" value="A_NRPS"/>
    <property type="match status" value="1"/>
</dbReference>
<feature type="domain" description="Carrier" evidence="4">
    <location>
        <begin position="505"/>
        <end position="580"/>
    </location>
</feature>
<dbReference type="Gene3D" id="1.10.1200.10">
    <property type="entry name" value="ACP-like"/>
    <property type="match status" value="1"/>
</dbReference>
<dbReference type="OrthoDB" id="3243414at2"/>
<evidence type="ECO:0000313" key="5">
    <source>
        <dbReference type="EMBL" id="ANZ41248.1"/>
    </source>
</evidence>
<evidence type="ECO:0000256" key="3">
    <source>
        <dbReference type="ARBA" id="ARBA00022553"/>
    </source>
</evidence>